<accession>A0A4D6LED9</accession>
<organism evidence="1 2">
    <name type="scientific">Vigna unguiculata</name>
    <name type="common">Cowpea</name>
    <dbReference type="NCBI Taxonomy" id="3917"/>
    <lineage>
        <taxon>Eukaryota</taxon>
        <taxon>Viridiplantae</taxon>
        <taxon>Streptophyta</taxon>
        <taxon>Embryophyta</taxon>
        <taxon>Tracheophyta</taxon>
        <taxon>Spermatophyta</taxon>
        <taxon>Magnoliopsida</taxon>
        <taxon>eudicotyledons</taxon>
        <taxon>Gunneridae</taxon>
        <taxon>Pentapetalae</taxon>
        <taxon>rosids</taxon>
        <taxon>fabids</taxon>
        <taxon>Fabales</taxon>
        <taxon>Fabaceae</taxon>
        <taxon>Papilionoideae</taxon>
        <taxon>50 kb inversion clade</taxon>
        <taxon>NPAAA clade</taxon>
        <taxon>indigoferoid/millettioid clade</taxon>
        <taxon>Phaseoleae</taxon>
        <taxon>Vigna</taxon>
    </lineage>
</organism>
<dbReference type="AlphaFoldDB" id="A0A4D6LED9"/>
<dbReference type="EMBL" id="CP039347">
    <property type="protein sequence ID" value="QCD86634.1"/>
    <property type="molecule type" value="Genomic_DNA"/>
</dbReference>
<sequence>MAMGNREIIILIESADAGIYVLRVIWSGLGAKNSSWCVIDIAPSDTGVSSSNRISRDVLATRGVWRQGVIRQAIDLETMGLGEAWSLAAMVSRQTVCTGFSSGDA</sequence>
<protein>
    <submittedName>
        <fullName evidence="1">Uncharacterized protein</fullName>
    </submittedName>
</protein>
<name>A0A4D6LED9_VIGUN</name>
<keyword evidence="2" id="KW-1185">Reference proteome</keyword>
<evidence type="ECO:0000313" key="2">
    <source>
        <dbReference type="Proteomes" id="UP000501690"/>
    </source>
</evidence>
<evidence type="ECO:0000313" key="1">
    <source>
        <dbReference type="EMBL" id="QCD86634.1"/>
    </source>
</evidence>
<dbReference type="Proteomes" id="UP000501690">
    <property type="component" value="Linkage Group LG3"/>
</dbReference>
<proteinExistence type="predicted"/>
<gene>
    <name evidence="1" type="ORF">DEO72_LG3g1158</name>
</gene>
<reference evidence="1 2" key="1">
    <citation type="submission" date="2019-04" db="EMBL/GenBank/DDBJ databases">
        <title>An improved genome assembly and genetic linkage map for asparagus bean, Vigna unguiculata ssp. sesquipedialis.</title>
        <authorList>
            <person name="Xia Q."/>
            <person name="Zhang R."/>
            <person name="Dong Y."/>
        </authorList>
    </citation>
    <scope>NUCLEOTIDE SEQUENCE [LARGE SCALE GENOMIC DNA]</scope>
    <source>
        <tissue evidence="1">Leaf</tissue>
    </source>
</reference>